<dbReference type="AlphaFoldDB" id="A0A9P8PFD4"/>
<evidence type="ECO:0000313" key="2">
    <source>
        <dbReference type="Proteomes" id="UP000769157"/>
    </source>
</evidence>
<dbReference type="EMBL" id="JAEUBE010000087">
    <property type="protein sequence ID" value="KAH3670540.1"/>
    <property type="molecule type" value="Genomic_DNA"/>
</dbReference>
<dbReference type="GeneID" id="70233023"/>
<accession>A0A9P8PFD4</accession>
<keyword evidence="2" id="KW-1185">Reference proteome</keyword>
<reference evidence="1" key="1">
    <citation type="journal article" date="2021" name="Open Biol.">
        <title>Shared evolutionary footprints suggest mitochondrial oxidative damage underlies multiple complex I losses in fungi.</title>
        <authorList>
            <person name="Schikora-Tamarit M.A."/>
            <person name="Marcet-Houben M."/>
            <person name="Nosek J."/>
            <person name="Gabaldon T."/>
        </authorList>
    </citation>
    <scope>NUCLEOTIDE SEQUENCE</scope>
    <source>
        <strain evidence="1">CBS6075</strain>
    </source>
</reference>
<name>A0A9P8PFD4_9ASCO</name>
<proteinExistence type="predicted"/>
<organism evidence="1 2">
    <name type="scientific">Ogataea philodendri</name>
    <dbReference type="NCBI Taxonomy" id="1378263"/>
    <lineage>
        <taxon>Eukaryota</taxon>
        <taxon>Fungi</taxon>
        <taxon>Dikarya</taxon>
        <taxon>Ascomycota</taxon>
        <taxon>Saccharomycotina</taxon>
        <taxon>Pichiomycetes</taxon>
        <taxon>Pichiales</taxon>
        <taxon>Pichiaceae</taxon>
        <taxon>Ogataea</taxon>
    </lineage>
</organism>
<reference evidence="1" key="2">
    <citation type="submission" date="2021-01" db="EMBL/GenBank/DDBJ databases">
        <authorList>
            <person name="Schikora-Tamarit M.A."/>
        </authorList>
    </citation>
    <scope>NUCLEOTIDE SEQUENCE</scope>
    <source>
        <strain evidence="1">CBS6075</strain>
    </source>
</reference>
<protein>
    <submittedName>
        <fullName evidence="1">Uncharacterized protein</fullName>
    </submittedName>
</protein>
<comment type="caution">
    <text evidence="1">The sequence shown here is derived from an EMBL/GenBank/DDBJ whole genome shotgun (WGS) entry which is preliminary data.</text>
</comment>
<evidence type="ECO:0000313" key="1">
    <source>
        <dbReference type="EMBL" id="KAH3670540.1"/>
    </source>
</evidence>
<dbReference type="Proteomes" id="UP000769157">
    <property type="component" value="Unassembled WGS sequence"/>
</dbReference>
<sequence length="404" mass="45810">MLDRAISRKDLDLAGEIYLDTPTPRKPRLSQWQLHNLVTLIFNTHTDSLATADTAIRILDDLALELSPSEQTKLVYFHTRTLPGFEQVAQVAVDRQFFHPHTWSFLIDTYPGHIEHIIQLMQTRVPADGGLVRCLVEKCSSLNTLLNLTDLCRAQKIHLDRGLLERIVLKLAVFGQHDAVLSILEAMFASANKVAAKPFHVQRASTHQPWVKSPTVYEHHGLYSIKRSASNNLRVDSVNEWLQTAPDMPPVLYAIAPTPFLLHGLFMVSAAQFDRVAQLLNMMTTAQLPILNKTVLHLVAEIYNQPQVDRSHVDLCSRLISHYAFSRDFNSYLETQIINPQFNKQELLPFVMALDRGDKIVFDISNGAGWDIRCYDSILFDMVSSVYQRGGNKELAKKLSSQNM</sequence>
<dbReference type="RefSeq" id="XP_046063965.1">
    <property type="nucleotide sequence ID" value="XM_046201775.1"/>
</dbReference>
<dbReference type="OrthoDB" id="3993953at2759"/>
<gene>
    <name evidence="1" type="ORF">OGAPHI_001055</name>
</gene>